<name>A0AAW3ZM77_9GAMM</name>
<feature type="transmembrane region" description="Helical" evidence="1">
    <location>
        <begin position="207"/>
        <end position="227"/>
    </location>
</feature>
<evidence type="ECO:0000256" key="1">
    <source>
        <dbReference type="SAM" id="Phobius"/>
    </source>
</evidence>
<keyword evidence="1" id="KW-0812">Transmembrane</keyword>
<proteinExistence type="predicted"/>
<feature type="domain" description="CAAX prenyl protease 2/Lysostaphin resistance protein A-like" evidence="2">
    <location>
        <begin position="147"/>
        <end position="246"/>
    </location>
</feature>
<evidence type="ECO:0000259" key="2">
    <source>
        <dbReference type="Pfam" id="PF02517"/>
    </source>
</evidence>
<evidence type="ECO:0000313" key="4">
    <source>
        <dbReference type="Proteomes" id="UP000613768"/>
    </source>
</evidence>
<dbReference type="RefSeq" id="WP_192030260.1">
    <property type="nucleotide sequence ID" value="NZ_JACYTR010000033.1"/>
</dbReference>
<dbReference type="PANTHER" id="PTHR35797:SF1">
    <property type="entry name" value="PROTEASE"/>
    <property type="match status" value="1"/>
</dbReference>
<sequence>MRSLWVFLGVSFGFSWGLAELTYRVWQPEPLGLALMLMVYMWGPGLGAIAARCLVEKQPLRSLGPLWRWSPWLLVAWLAPLPFALAHVLLSVLAPGVSLSVDIVAVREVILLAVAPEQQAAARSQLEALGEWLVLAMIAQIVIGGLLAGATINALGALGEELGWRGYLQQHWARLGFWRCHALIGVVWGVWHWPAILRGHNYPDHPYWGLAMMVLFCVSAAPLFGYLRDRAGSLLAPVLAHGVLNATGGVVLFVVGASDLWRGPAGLAGVLVLALINLGLFFHRRRQVS</sequence>
<dbReference type="GO" id="GO:0008237">
    <property type="term" value="F:metallopeptidase activity"/>
    <property type="evidence" value="ECO:0007669"/>
    <property type="project" value="UniProtKB-KW"/>
</dbReference>
<keyword evidence="1" id="KW-1133">Transmembrane helix</keyword>
<dbReference type="Pfam" id="PF02517">
    <property type="entry name" value="Rce1-like"/>
    <property type="match status" value="1"/>
</dbReference>
<keyword evidence="1" id="KW-0472">Membrane</keyword>
<feature type="transmembrane region" description="Helical" evidence="1">
    <location>
        <begin position="176"/>
        <end position="195"/>
    </location>
</feature>
<evidence type="ECO:0000313" key="3">
    <source>
        <dbReference type="EMBL" id="MBD8526838.1"/>
    </source>
</evidence>
<dbReference type="GO" id="GO:0080120">
    <property type="term" value="P:CAAX-box protein maturation"/>
    <property type="evidence" value="ECO:0007669"/>
    <property type="project" value="UniProtKB-ARBA"/>
</dbReference>
<dbReference type="InterPro" id="IPR042150">
    <property type="entry name" value="MmRce1-like"/>
</dbReference>
<gene>
    <name evidence="3" type="ORF">IFO71_13940</name>
</gene>
<feature type="transmembrane region" description="Helical" evidence="1">
    <location>
        <begin position="132"/>
        <end position="155"/>
    </location>
</feature>
<feature type="transmembrane region" description="Helical" evidence="1">
    <location>
        <begin position="261"/>
        <end position="282"/>
    </location>
</feature>
<protein>
    <submittedName>
        <fullName evidence="3">CPBP family intramembrane metalloprotease</fullName>
    </submittedName>
</protein>
<feature type="transmembrane region" description="Helical" evidence="1">
    <location>
        <begin position="67"/>
        <end position="90"/>
    </location>
</feature>
<keyword evidence="3" id="KW-0482">Metalloprotease</keyword>
<dbReference type="EMBL" id="JACYTR010000033">
    <property type="protein sequence ID" value="MBD8526838.1"/>
    <property type="molecule type" value="Genomic_DNA"/>
</dbReference>
<keyword evidence="4" id="KW-1185">Reference proteome</keyword>
<dbReference type="PANTHER" id="PTHR35797">
    <property type="entry name" value="PROTEASE-RELATED"/>
    <property type="match status" value="1"/>
</dbReference>
<organism evidence="3 4">
    <name type="scientific">Pseudomarimonas arenosa</name>
    <dbReference type="NCBI Taxonomy" id="2774145"/>
    <lineage>
        <taxon>Bacteria</taxon>
        <taxon>Pseudomonadati</taxon>
        <taxon>Pseudomonadota</taxon>
        <taxon>Gammaproteobacteria</taxon>
        <taxon>Lysobacterales</taxon>
        <taxon>Lysobacteraceae</taxon>
        <taxon>Pseudomarimonas</taxon>
    </lineage>
</organism>
<dbReference type="GO" id="GO:0004175">
    <property type="term" value="F:endopeptidase activity"/>
    <property type="evidence" value="ECO:0007669"/>
    <property type="project" value="UniProtKB-ARBA"/>
</dbReference>
<dbReference type="Proteomes" id="UP000613768">
    <property type="component" value="Unassembled WGS sequence"/>
</dbReference>
<accession>A0AAW3ZM77</accession>
<reference evidence="3 4" key="1">
    <citation type="submission" date="2020-09" db="EMBL/GenBank/DDBJ databases">
        <title>Pseudoxanthomonas sp. CAU 1598 isolated from sand of Yaerae Beach.</title>
        <authorList>
            <person name="Kim W."/>
        </authorList>
    </citation>
    <scope>NUCLEOTIDE SEQUENCE [LARGE SCALE GENOMIC DNA]</scope>
    <source>
        <strain evidence="3 4">CAU 1598</strain>
    </source>
</reference>
<feature type="transmembrane region" description="Helical" evidence="1">
    <location>
        <begin position="234"/>
        <end position="255"/>
    </location>
</feature>
<feature type="transmembrane region" description="Helical" evidence="1">
    <location>
        <begin position="35"/>
        <end position="55"/>
    </location>
</feature>
<keyword evidence="3" id="KW-0645">Protease</keyword>
<dbReference type="InterPro" id="IPR003675">
    <property type="entry name" value="Rce1/LyrA-like_dom"/>
</dbReference>
<dbReference type="AlphaFoldDB" id="A0AAW3ZM77"/>
<comment type="caution">
    <text evidence="3">The sequence shown here is derived from an EMBL/GenBank/DDBJ whole genome shotgun (WGS) entry which is preliminary data.</text>
</comment>
<keyword evidence="3" id="KW-0378">Hydrolase</keyword>